<accession>A0ABQ9FC97</accession>
<reference evidence="1 2" key="1">
    <citation type="submission" date="2022-12" db="EMBL/GenBank/DDBJ databases">
        <title>Chromosome-level genome of Tegillarca granosa.</title>
        <authorList>
            <person name="Kim J."/>
        </authorList>
    </citation>
    <scope>NUCLEOTIDE SEQUENCE [LARGE SCALE GENOMIC DNA]</scope>
    <source>
        <strain evidence="1">Teg-2019</strain>
        <tissue evidence="1">Adductor muscle</tissue>
    </source>
</reference>
<organism evidence="1 2">
    <name type="scientific">Tegillarca granosa</name>
    <name type="common">Malaysian cockle</name>
    <name type="synonym">Anadara granosa</name>
    <dbReference type="NCBI Taxonomy" id="220873"/>
    <lineage>
        <taxon>Eukaryota</taxon>
        <taxon>Metazoa</taxon>
        <taxon>Spiralia</taxon>
        <taxon>Lophotrochozoa</taxon>
        <taxon>Mollusca</taxon>
        <taxon>Bivalvia</taxon>
        <taxon>Autobranchia</taxon>
        <taxon>Pteriomorphia</taxon>
        <taxon>Arcoida</taxon>
        <taxon>Arcoidea</taxon>
        <taxon>Arcidae</taxon>
        <taxon>Tegillarca</taxon>
    </lineage>
</organism>
<dbReference type="Proteomes" id="UP001217089">
    <property type="component" value="Unassembled WGS sequence"/>
</dbReference>
<keyword evidence="2" id="KW-1185">Reference proteome</keyword>
<evidence type="ECO:0000313" key="1">
    <source>
        <dbReference type="EMBL" id="KAJ8314948.1"/>
    </source>
</evidence>
<evidence type="ECO:0000313" key="2">
    <source>
        <dbReference type="Proteomes" id="UP001217089"/>
    </source>
</evidence>
<comment type="caution">
    <text evidence="1">The sequence shown here is derived from an EMBL/GenBank/DDBJ whole genome shotgun (WGS) entry which is preliminary data.</text>
</comment>
<dbReference type="Gene3D" id="1.25.40.20">
    <property type="entry name" value="Ankyrin repeat-containing domain"/>
    <property type="match status" value="1"/>
</dbReference>
<protein>
    <submittedName>
        <fullName evidence="1">Uncharacterized protein</fullName>
    </submittedName>
</protein>
<proteinExistence type="predicted"/>
<dbReference type="InterPro" id="IPR002110">
    <property type="entry name" value="Ankyrin_rpt"/>
</dbReference>
<dbReference type="Pfam" id="PF00023">
    <property type="entry name" value="Ank"/>
    <property type="match status" value="1"/>
</dbReference>
<gene>
    <name evidence="1" type="ORF">KUTeg_007098</name>
</gene>
<dbReference type="InterPro" id="IPR036770">
    <property type="entry name" value="Ankyrin_rpt-contain_sf"/>
</dbReference>
<sequence>MVDYEKGQTALHKAAWYQRRTICYMLVEAKASLTRTDYQRNTPRMQALRADDKELAAYLENK</sequence>
<name>A0ABQ9FC97_TEGGR</name>
<dbReference type="EMBL" id="JARBDR010000337">
    <property type="protein sequence ID" value="KAJ8314948.1"/>
    <property type="molecule type" value="Genomic_DNA"/>
</dbReference>
<dbReference type="SUPFAM" id="SSF48403">
    <property type="entry name" value="Ankyrin repeat"/>
    <property type="match status" value="1"/>
</dbReference>